<evidence type="ECO:0000256" key="1">
    <source>
        <dbReference type="ARBA" id="ARBA00004635"/>
    </source>
</evidence>
<dbReference type="InterPro" id="IPR004872">
    <property type="entry name" value="Lipoprotein_NlpA"/>
</dbReference>
<reference evidence="7 8" key="1">
    <citation type="submission" date="2021-03" db="EMBL/GenBank/DDBJ databases">
        <title>Genomic Encyclopedia of Type Strains, Phase IV (KMG-IV): sequencing the most valuable type-strain genomes for metagenomic binning, comparative biology and taxonomic classification.</title>
        <authorList>
            <person name="Goeker M."/>
        </authorList>
    </citation>
    <scope>NUCLEOTIDE SEQUENCE [LARGE SCALE GENOMIC DNA]</scope>
    <source>
        <strain evidence="7 8">DSM 28783</strain>
    </source>
</reference>
<dbReference type="PROSITE" id="PS51257">
    <property type="entry name" value="PROKAR_LIPOPROTEIN"/>
    <property type="match status" value="1"/>
</dbReference>
<keyword evidence="3" id="KW-0472">Membrane</keyword>
<dbReference type="CDD" id="cd13597">
    <property type="entry name" value="PBP2_lipoprotein_Tp32"/>
    <property type="match status" value="1"/>
</dbReference>
<dbReference type="SUPFAM" id="SSF53850">
    <property type="entry name" value="Periplasmic binding protein-like II"/>
    <property type="match status" value="1"/>
</dbReference>
<organism evidence="7 8">
    <name type="scientific">Clostridium algifaecis</name>
    <dbReference type="NCBI Taxonomy" id="1472040"/>
    <lineage>
        <taxon>Bacteria</taxon>
        <taxon>Bacillati</taxon>
        <taxon>Bacillota</taxon>
        <taxon>Clostridia</taxon>
        <taxon>Eubacteriales</taxon>
        <taxon>Clostridiaceae</taxon>
        <taxon>Clostridium</taxon>
    </lineage>
</organism>
<name>A0ABS4KR72_9CLOT</name>
<dbReference type="Proteomes" id="UP001519307">
    <property type="component" value="Unassembled WGS sequence"/>
</dbReference>
<evidence type="ECO:0000256" key="4">
    <source>
        <dbReference type="ARBA" id="ARBA00023139"/>
    </source>
</evidence>
<dbReference type="PANTHER" id="PTHR30429">
    <property type="entry name" value="D-METHIONINE-BINDING LIPOPROTEIN METQ"/>
    <property type="match status" value="1"/>
</dbReference>
<gene>
    <name evidence="7" type="ORF">J2Z42_001202</name>
</gene>
<keyword evidence="2" id="KW-0732">Signal</keyword>
<accession>A0ABS4KR72</accession>
<evidence type="ECO:0000313" key="8">
    <source>
        <dbReference type="Proteomes" id="UP001519307"/>
    </source>
</evidence>
<dbReference type="Pfam" id="PF03180">
    <property type="entry name" value="Lipoprotein_9"/>
    <property type="match status" value="1"/>
</dbReference>
<dbReference type="RefSeq" id="WP_209701722.1">
    <property type="nucleotide sequence ID" value="NZ_JAGGLM010000005.1"/>
</dbReference>
<comment type="subcellular location">
    <subcellularLocation>
        <location evidence="1">Membrane</location>
        <topology evidence="1">Lipid-anchor</topology>
    </subcellularLocation>
</comment>
<protein>
    <recommendedName>
        <fullName evidence="6">Lipoprotein</fullName>
    </recommendedName>
</protein>
<comment type="caution">
    <text evidence="7">The sequence shown here is derived from an EMBL/GenBank/DDBJ whole genome shotgun (WGS) entry which is preliminary data.</text>
</comment>
<dbReference type="PANTHER" id="PTHR30429:SF0">
    <property type="entry name" value="METHIONINE-BINDING LIPOPROTEIN METQ"/>
    <property type="match status" value="1"/>
</dbReference>
<evidence type="ECO:0000256" key="3">
    <source>
        <dbReference type="ARBA" id="ARBA00023136"/>
    </source>
</evidence>
<keyword evidence="5 6" id="KW-0449">Lipoprotein</keyword>
<evidence type="ECO:0000256" key="2">
    <source>
        <dbReference type="ARBA" id="ARBA00022729"/>
    </source>
</evidence>
<dbReference type="EMBL" id="JAGGLM010000005">
    <property type="protein sequence ID" value="MBP2032530.1"/>
    <property type="molecule type" value="Genomic_DNA"/>
</dbReference>
<dbReference type="Gene3D" id="3.40.190.10">
    <property type="entry name" value="Periplasmic binding protein-like II"/>
    <property type="match status" value="2"/>
</dbReference>
<proteinExistence type="inferred from homology"/>
<evidence type="ECO:0000313" key="7">
    <source>
        <dbReference type="EMBL" id="MBP2032530.1"/>
    </source>
</evidence>
<dbReference type="PIRSF" id="PIRSF002854">
    <property type="entry name" value="MetQ"/>
    <property type="match status" value="1"/>
</dbReference>
<evidence type="ECO:0000256" key="6">
    <source>
        <dbReference type="PIRNR" id="PIRNR002854"/>
    </source>
</evidence>
<sequence>MKNIKKILAAVFSSVLIVALVGCGTQSSSTGNTAKDDKKVITIGATPKPHAEILEKVKPILKKEGYDLKIQQFTDFVTPNKALASKDIDANFFQHIPYLDEYNKKNSTDLVYVAKVHLEPMGVYSKKIKNLKELKNGAEIAVPNDPTNEARALKLLAREGVIKVKSGELISKLDITENKKNLKFQELDAPQLPRVLGDVDAAVINTNFALEAKLNPLKDAIAIESKESPYSNVIVVRKEDKDKPYVKALVKAVNSPEIKKYIQDNYKGSIIPAF</sequence>
<keyword evidence="4" id="KW-0564">Palmitate</keyword>
<evidence type="ECO:0000256" key="5">
    <source>
        <dbReference type="ARBA" id="ARBA00023288"/>
    </source>
</evidence>
<comment type="similarity">
    <text evidence="6">Belongs to the nlpA lipoprotein family.</text>
</comment>
<keyword evidence="8" id="KW-1185">Reference proteome</keyword>